<evidence type="ECO:0000256" key="2">
    <source>
        <dbReference type="ARBA" id="ARBA00023125"/>
    </source>
</evidence>
<keyword evidence="7" id="KW-1185">Reference proteome</keyword>
<reference evidence="6" key="1">
    <citation type="submission" date="2021-08" db="EMBL/GenBank/DDBJ databases">
        <title>Hoeflea bacterium WL0058 sp. nov., isolated from the sediment.</title>
        <authorList>
            <person name="Wang L."/>
            <person name="Zhang D."/>
        </authorList>
    </citation>
    <scope>NUCLEOTIDE SEQUENCE</scope>
    <source>
        <strain evidence="6">WL0058</strain>
    </source>
</reference>
<dbReference type="Pfam" id="PF09339">
    <property type="entry name" value="HTH_IclR"/>
    <property type="match status" value="1"/>
</dbReference>
<proteinExistence type="predicted"/>
<evidence type="ECO:0000259" key="5">
    <source>
        <dbReference type="PROSITE" id="PS51078"/>
    </source>
</evidence>
<dbReference type="InterPro" id="IPR036390">
    <property type="entry name" value="WH_DNA-bd_sf"/>
</dbReference>
<evidence type="ECO:0000313" key="6">
    <source>
        <dbReference type="EMBL" id="MBW8639326.1"/>
    </source>
</evidence>
<dbReference type="SUPFAM" id="SSF46785">
    <property type="entry name" value="Winged helix' DNA-binding domain"/>
    <property type="match status" value="1"/>
</dbReference>
<dbReference type="PROSITE" id="PS51077">
    <property type="entry name" value="HTH_ICLR"/>
    <property type="match status" value="1"/>
</dbReference>
<keyword evidence="3" id="KW-0804">Transcription</keyword>
<protein>
    <submittedName>
        <fullName evidence="6">IclR family transcriptional regulator</fullName>
    </submittedName>
</protein>
<dbReference type="PROSITE" id="PS51078">
    <property type="entry name" value="ICLR_ED"/>
    <property type="match status" value="1"/>
</dbReference>
<accession>A0AAE2ZN97</accession>
<dbReference type="Proteomes" id="UP001196509">
    <property type="component" value="Unassembled WGS sequence"/>
</dbReference>
<dbReference type="PANTHER" id="PTHR30136">
    <property type="entry name" value="HELIX-TURN-HELIX TRANSCRIPTIONAL REGULATOR, ICLR FAMILY"/>
    <property type="match status" value="1"/>
</dbReference>
<gene>
    <name evidence="6" type="ORF">K1W69_19180</name>
</gene>
<dbReference type="Gene3D" id="3.30.450.40">
    <property type="match status" value="1"/>
</dbReference>
<dbReference type="InterPro" id="IPR050707">
    <property type="entry name" value="HTH_MetabolicPath_Reg"/>
</dbReference>
<evidence type="ECO:0000256" key="1">
    <source>
        <dbReference type="ARBA" id="ARBA00023015"/>
    </source>
</evidence>
<dbReference type="InterPro" id="IPR014757">
    <property type="entry name" value="Tscrpt_reg_IclR_C"/>
</dbReference>
<keyword evidence="1" id="KW-0805">Transcription regulation</keyword>
<feature type="domain" description="IclR-ED" evidence="5">
    <location>
        <begin position="85"/>
        <end position="269"/>
    </location>
</feature>
<sequence length="269" mass="29621">MSEPRFKDVDNVLRHPAGSGDVKSALRVINVLDLLGRWGGARTHVQISEELNIPKSSLTQVLRTLTRHGYLSFDQETRGYSLGPAIENLGARSRTTRKLSEVVAPVLEWLTEFTGESSALNFREGDDHRVVATVLGPHRIVAHLRLNDRAPLHATSGGQVILAHLSQTLREEYLSRARFESYAKNSLLSADDVRSKLDRIRENGFAKVVEEFTPGIGGIALPIFDSRQRPIASLSVTVPVGRFTDELSSKSLSALGKAIASLRHRAELS</sequence>
<evidence type="ECO:0000256" key="3">
    <source>
        <dbReference type="ARBA" id="ARBA00023163"/>
    </source>
</evidence>
<dbReference type="InterPro" id="IPR036388">
    <property type="entry name" value="WH-like_DNA-bd_sf"/>
</dbReference>
<dbReference type="PANTHER" id="PTHR30136:SF35">
    <property type="entry name" value="HTH-TYPE TRANSCRIPTIONAL REGULATOR RV1719"/>
    <property type="match status" value="1"/>
</dbReference>
<organism evidence="6 7">
    <name type="scientific">Flavimaribacter sediminis</name>
    <dbReference type="NCBI Taxonomy" id="2865987"/>
    <lineage>
        <taxon>Bacteria</taxon>
        <taxon>Pseudomonadati</taxon>
        <taxon>Pseudomonadota</taxon>
        <taxon>Alphaproteobacteria</taxon>
        <taxon>Hyphomicrobiales</taxon>
        <taxon>Rhizobiaceae</taxon>
        <taxon>Flavimaribacter</taxon>
    </lineage>
</organism>
<evidence type="ECO:0000259" key="4">
    <source>
        <dbReference type="PROSITE" id="PS51077"/>
    </source>
</evidence>
<dbReference type="AlphaFoldDB" id="A0AAE2ZN97"/>
<dbReference type="EMBL" id="JAICBX010000004">
    <property type="protein sequence ID" value="MBW8639326.1"/>
    <property type="molecule type" value="Genomic_DNA"/>
</dbReference>
<keyword evidence="2" id="KW-0238">DNA-binding</keyword>
<dbReference type="GO" id="GO:0003700">
    <property type="term" value="F:DNA-binding transcription factor activity"/>
    <property type="evidence" value="ECO:0007669"/>
    <property type="project" value="TreeGrafter"/>
</dbReference>
<feature type="domain" description="HTH iclR-type" evidence="4">
    <location>
        <begin position="22"/>
        <end position="84"/>
    </location>
</feature>
<dbReference type="InterPro" id="IPR005471">
    <property type="entry name" value="Tscrpt_reg_IclR_N"/>
</dbReference>
<dbReference type="SMART" id="SM00346">
    <property type="entry name" value="HTH_ICLR"/>
    <property type="match status" value="1"/>
</dbReference>
<comment type="caution">
    <text evidence="6">The sequence shown here is derived from an EMBL/GenBank/DDBJ whole genome shotgun (WGS) entry which is preliminary data.</text>
</comment>
<dbReference type="InterPro" id="IPR029016">
    <property type="entry name" value="GAF-like_dom_sf"/>
</dbReference>
<dbReference type="GO" id="GO:0045892">
    <property type="term" value="P:negative regulation of DNA-templated transcription"/>
    <property type="evidence" value="ECO:0007669"/>
    <property type="project" value="TreeGrafter"/>
</dbReference>
<dbReference type="GO" id="GO:0003677">
    <property type="term" value="F:DNA binding"/>
    <property type="evidence" value="ECO:0007669"/>
    <property type="project" value="UniProtKB-KW"/>
</dbReference>
<evidence type="ECO:0000313" key="7">
    <source>
        <dbReference type="Proteomes" id="UP001196509"/>
    </source>
</evidence>
<dbReference type="Gene3D" id="1.10.10.10">
    <property type="entry name" value="Winged helix-like DNA-binding domain superfamily/Winged helix DNA-binding domain"/>
    <property type="match status" value="1"/>
</dbReference>
<dbReference type="SUPFAM" id="SSF55781">
    <property type="entry name" value="GAF domain-like"/>
    <property type="match status" value="1"/>
</dbReference>
<dbReference type="RefSeq" id="WP_220230063.1">
    <property type="nucleotide sequence ID" value="NZ_JAICBX010000004.1"/>
</dbReference>
<dbReference type="Pfam" id="PF01614">
    <property type="entry name" value="IclR_C"/>
    <property type="match status" value="1"/>
</dbReference>
<name>A0AAE2ZN97_9HYPH</name>